<keyword evidence="2" id="KW-0472">Membrane</keyword>
<keyword evidence="2" id="KW-1133">Transmembrane helix</keyword>
<keyword evidence="2" id="KW-0812">Transmembrane</keyword>
<protein>
    <submittedName>
        <fullName evidence="3">Uncharacterized protein</fullName>
    </submittedName>
</protein>
<organism evidence="3 4">
    <name type="scientific">Tenacibaculum phage pT24</name>
    <dbReference type="NCBI Taxonomy" id="1880590"/>
    <lineage>
        <taxon>Viruses</taxon>
        <taxon>Duplodnaviria</taxon>
        <taxon>Heunggongvirae</taxon>
        <taxon>Uroviricota</taxon>
        <taxon>Caudoviricetes</taxon>
        <taxon>Kungbxnavirus</taxon>
        <taxon>Kungbxnavirus pT24</taxon>
    </lineage>
</organism>
<feature type="transmembrane region" description="Helical" evidence="2">
    <location>
        <begin position="172"/>
        <end position="193"/>
    </location>
</feature>
<name>A0A1B4XWP9_9CAUD</name>
<feature type="transmembrane region" description="Helical" evidence="2">
    <location>
        <begin position="247"/>
        <end position="268"/>
    </location>
</feature>
<feature type="transmembrane region" description="Helical" evidence="2">
    <location>
        <begin position="358"/>
        <end position="377"/>
    </location>
</feature>
<feature type="transmembrane region" description="Helical" evidence="2">
    <location>
        <begin position="199"/>
        <end position="216"/>
    </location>
</feature>
<evidence type="ECO:0000313" key="4">
    <source>
        <dbReference type="Proteomes" id="UP000224877"/>
    </source>
</evidence>
<feature type="transmembrane region" description="Helical" evidence="2">
    <location>
        <begin position="416"/>
        <end position="436"/>
    </location>
</feature>
<evidence type="ECO:0000256" key="2">
    <source>
        <dbReference type="SAM" id="Phobius"/>
    </source>
</evidence>
<keyword evidence="4" id="KW-1185">Reference proteome</keyword>
<gene>
    <name evidence="3" type="ORF">BPT24_118</name>
</gene>
<sequence length="925" mass="96920">MALEESLNTGSNRSSSIDYIFNNKDEHTIEDVYKAVVGDNETLYEITKKSDKKLDMIVSSISASNSYLASIEAHLAMGQNFDSMEAFKHGAILSVDLTAEGDAKDFMQSLTKLAELDDIQLISVANGLDNIALSLDKILEKDYSKSKPILTTIEAMVTGLVKLNESIPNFKMIGGIAAGLALLGLSIAGFTALVGFDSILLLGATFGGLALVSHLLNGVKTDLLNASFGIATMGLSIWAFTELVNPSMLFEFSASLLGLGTAIAIYDGAFGKSSMSVSKYLLQLALGVGGLGLALMPYDNVEWSSIAKASTAITGVGLAGSLLKKSNPKDALTLGALALSTGVLGLSLMSFKDIAIEDVTTALIAMTGMVGVGYLAGKLGKNSLIGALALGGIGLSMIAIAKGLDSIKGLGLTLDDAGVIAGTIGLTAGAFSALGIPVVAALIGTGAIVALSMGAGLATLSWGLNKVATVNLGVEQAQNFADSVILVKDAIAQIGESGGLTSLLSGIAQSALITGATLPLVLAVNMVNKVKAPKEETLTGFSNTVMRLKDTFTQFGFLDLAELAAVTPVMLLMATTTVALGGAINLFTKLSTTKENVDSAVSTLDSFLIGIHASFAKHDDESFDVLRKGIDSTMNLGLLLKNLSMGINEISVHMKNNTDFKGIGESVGSMLMALTDPLAQIGSQKDSISIGGFNITNPFSNKVENGIDALRNIGSVFTPLSDMVKIFANDTDGTLVQKFGTNIRGILGTLSEVFVEFQDTENQGMEFLYEATDNTSSFIKTLTGANYEGASKGLKSVSASTVVMRDSINNMDLEKLSKLNDLFHNMNMLNEGEGIEKLVEALGNFVEALMTANSSTVTNNNNETNKTTNKTEKGESKDIKPIKDMDELANVLSSGNTDIVESLRELLEYLQSGDLTATVEVKEGF</sequence>
<feature type="compositionally biased region" description="Low complexity" evidence="1">
    <location>
        <begin position="856"/>
        <end position="868"/>
    </location>
</feature>
<feature type="transmembrane region" description="Helical" evidence="2">
    <location>
        <begin position="280"/>
        <end position="298"/>
    </location>
</feature>
<feature type="region of interest" description="Disordered" evidence="1">
    <location>
        <begin position="856"/>
        <end position="876"/>
    </location>
</feature>
<dbReference type="EMBL" id="LC168164">
    <property type="protein sequence ID" value="BAV39243.1"/>
    <property type="molecule type" value="Genomic_DNA"/>
</dbReference>
<dbReference type="Proteomes" id="UP000224877">
    <property type="component" value="Segment"/>
</dbReference>
<reference evidence="3 4" key="1">
    <citation type="submission" date="2016-07" db="EMBL/GenBank/DDBJ databases">
        <title>Characterization of three bacteriophages infecting bacteria isolated from shrimp culture pond water.</title>
        <authorList>
            <person name="Khoa H.V."/>
        </authorList>
    </citation>
    <scope>NUCLEOTIDE SEQUENCE [LARGE SCALE GENOMIC DNA]</scope>
</reference>
<feature type="transmembrane region" description="Helical" evidence="2">
    <location>
        <begin position="563"/>
        <end position="587"/>
    </location>
</feature>
<feature type="transmembrane region" description="Helical" evidence="2">
    <location>
        <begin position="223"/>
        <end position="241"/>
    </location>
</feature>
<proteinExistence type="predicted"/>
<accession>A0A1B4XWP9</accession>
<evidence type="ECO:0000256" key="1">
    <source>
        <dbReference type="SAM" id="MobiDB-lite"/>
    </source>
</evidence>
<evidence type="ECO:0000313" key="3">
    <source>
        <dbReference type="EMBL" id="BAV39243.1"/>
    </source>
</evidence>
<feature type="transmembrane region" description="Helical" evidence="2">
    <location>
        <begin position="442"/>
        <end position="464"/>
    </location>
</feature>
<feature type="transmembrane region" description="Helical" evidence="2">
    <location>
        <begin position="383"/>
        <end position="404"/>
    </location>
</feature>